<evidence type="ECO:0000256" key="2">
    <source>
        <dbReference type="ARBA" id="ARBA00022692"/>
    </source>
</evidence>
<dbReference type="InterPro" id="IPR052337">
    <property type="entry name" value="SAT4-like"/>
</dbReference>
<evidence type="ECO:0000313" key="9">
    <source>
        <dbReference type="Proteomes" id="UP000447873"/>
    </source>
</evidence>
<keyword evidence="4 6" id="KW-0472">Membrane</keyword>
<dbReference type="PANTHER" id="PTHR33048:SF129">
    <property type="entry name" value="INTEGRAL MEMBRANE PROTEIN-RELATED"/>
    <property type="match status" value="1"/>
</dbReference>
<dbReference type="InterPro" id="IPR049326">
    <property type="entry name" value="Rhodopsin_dom_fungi"/>
</dbReference>
<accession>A0A8H3UCC5</accession>
<evidence type="ECO:0000256" key="1">
    <source>
        <dbReference type="ARBA" id="ARBA00004141"/>
    </source>
</evidence>
<dbReference type="AlphaFoldDB" id="A0A8H3UCC5"/>
<dbReference type="Pfam" id="PF20684">
    <property type="entry name" value="Fung_rhodopsin"/>
    <property type="match status" value="1"/>
</dbReference>
<keyword evidence="3 6" id="KW-1133">Transmembrane helix</keyword>
<keyword evidence="2 6" id="KW-0812">Transmembrane</keyword>
<feature type="transmembrane region" description="Helical" evidence="6">
    <location>
        <begin position="29"/>
        <end position="51"/>
    </location>
</feature>
<evidence type="ECO:0000256" key="5">
    <source>
        <dbReference type="ARBA" id="ARBA00038359"/>
    </source>
</evidence>
<dbReference type="Proteomes" id="UP000447873">
    <property type="component" value="Unassembled WGS sequence"/>
</dbReference>
<evidence type="ECO:0000256" key="6">
    <source>
        <dbReference type="SAM" id="Phobius"/>
    </source>
</evidence>
<evidence type="ECO:0000256" key="4">
    <source>
        <dbReference type="ARBA" id="ARBA00023136"/>
    </source>
</evidence>
<sequence length="430" mass="47465">MPGGLRRPPPELTSSWNFNYVDPPRGGRYVVIATAVLLTLTYCVVALRLWARFRYAKSAGIDDALILATMIPLTGMAVSVCLSITTFGMGRHVWNLQTYEMINARKISMVSELLYMLTTCTTKVSVLLFYRRLAAGTITSMFQWMCYASIAFVIVYFITFSTDILLMCTPPSSFWLQSDSAWLKVHENDFHCQDEGVVHVISATISAFQDVLACCLPMVLLWKLQIPKRQKYALGAIFSAGIFLCICAVLRCVAIFRTYYRTYDMTWQSQQAWLWLSIEAHLAVVCASAPALKTFFKHSLKDYTYGFRHTDETFHVSDPPSRGNGRSAFNGGGGGGGEFIGGAFSNYGRGDARGAVFGGSRSVGSPGNSGGGAYGGRGGGGIITLPKLPKFGARTAKSRPWEIRLESEHELVYIDGKVPRVSSVEMHYTH</sequence>
<feature type="transmembrane region" description="Helical" evidence="6">
    <location>
        <begin position="234"/>
        <end position="260"/>
    </location>
</feature>
<protein>
    <recommendedName>
        <fullName evidence="7">Rhodopsin domain-containing protein</fullName>
    </recommendedName>
</protein>
<evidence type="ECO:0000259" key="7">
    <source>
        <dbReference type="Pfam" id="PF20684"/>
    </source>
</evidence>
<gene>
    <name evidence="8" type="ORF">EG328_007911</name>
</gene>
<comment type="caution">
    <text evidence="8">The sequence shown here is derived from an EMBL/GenBank/DDBJ whole genome shotgun (WGS) entry which is preliminary data.</text>
</comment>
<reference evidence="8 9" key="1">
    <citation type="submission" date="2018-12" db="EMBL/GenBank/DDBJ databases">
        <title>Venturia inaequalis Genome Resource.</title>
        <authorList>
            <person name="Lichtner F.J."/>
        </authorList>
    </citation>
    <scope>NUCLEOTIDE SEQUENCE [LARGE SCALE GENOMIC DNA]</scope>
    <source>
        <strain evidence="8 9">120213</strain>
    </source>
</reference>
<comment type="similarity">
    <text evidence="5">Belongs to the SAT4 family.</text>
</comment>
<organism evidence="8 9">
    <name type="scientific">Venturia inaequalis</name>
    <name type="common">Apple scab fungus</name>
    <dbReference type="NCBI Taxonomy" id="5025"/>
    <lineage>
        <taxon>Eukaryota</taxon>
        <taxon>Fungi</taxon>
        <taxon>Dikarya</taxon>
        <taxon>Ascomycota</taxon>
        <taxon>Pezizomycotina</taxon>
        <taxon>Dothideomycetes</taxon>
        <taxon>Pleosporomycetidae</taxon>
        <taxon>Venturiales</taxon>
        <taxon>Venturiaceae</taxon>
        <taxon>Venturia</taxon>
    </lineage>
</organism>
<feature type="transmembrane region" description="Helical" evidence="6">
    <location>
        <begin position="107"/>
        <end position="130"/>
    </location>
</feature>
<feature type="domain" description="Rhodopsin" evidence="7">
    <location>
        <begin position="47"/>
        <end position="297"/>
    </location>
</feature>
<dbReference type="GO" id="GO:0016020">
    <property type="term" value="C:membrane"/>
    <property type="evidence" value="ECO:0007669"/>
    <property type="project" value="UniProtKB-SubCell"/>
</dbReference>
<evidence type="ECO:0000256" key="3">
    <source>
        <dbReference type="ARBA" id="ARBA00022989"/>
    </source>
</evidence>
<name>A0A8H3UCC5_VENIN</name>
<feature type="transmembrane region" description="Helical" evidence="6">
    <location>
        <begin position="142"/>
        <end position="166"/>
    </location>
</feature>
<comment type="subcellular location">
    <subcellularLocation>
        <location evidence="1">Membrane</location>
        <topology evidence="1">Multi-pass membrane protein</topology>
    </subcellularLocation>
</comment>
<evidence type="ECO:0000313" key="8">
    <source>
        <dbReference type="EMBL" id="KAE9967907.1"/>
    </source>
</evidence>
<proteinExistence type="inferred from homology"/>
<feature type="transmembrane region" description="Helical" evidence="6">
    <location>
        <begin position="63"/>
        <end position="87"/>
    </location>
</feature>
<dbReference type="EMBL" id="WNWS01000432">
    <property type="protein sequence ID" value="KAE9967907.1"/>
    <property type="molecule type" value="Genomic_DNA"/>
</dbReference>
<dbReference type="PANTHER" id="PTHR33048">
    <property type="entry name" value="PTH11-LIKE INTEGRAL MEMBRANE PROTEIN (AFU_ORTHOLOGUE AFUA_5G11245)"/>
    <property type="match status" value="1"/>
</dbReference>